<dbReference type="RefSeq" id="WP_169324520.1">
    <property type="nucleotide sequence ID" value="NZ_JABCJJ010000009.1"/>
</dbReference>
<dbReference type="Proteomes" id="UP000562124">
    <property type="component" value="Unassembled WGS sequence"/>
</dbReference>
<feature type="domain" description="DUF559" evidence="1">
    <location>
        <begin position="198"/>
        <end position="295"/>
    </location>
</feature>
<dbReference type="AlphaFoldDB" id="A0A7Y0QHG3"/>
<accession>A0A7Y0QHG3</accession>
<name>A0A7Y0QHG3_CELFI</name>
<evidence type="ECO:0000313" key="2">
    <source>
        <dbReference type="EMBL" id="NMR20148.1"/>
    </source>
</evidence>
<comment type="caution">
    <text evidence="2">The sequence shown here is derived from an EMBL/GenBank/DDBJ whole genome shotgun (WGS) entry which is preliminary data.</text>
</comment>
<protein>
    <submittedName>
        <fullName evidence="2">DUF559 domain-containing protein</fullName>
    </submittedName>
</protein>
<dbReference type="SUPFAM" id="SSF52980">
    <property type="entry name" value="Restriction endonuclease-like"/>
    <property type="match status" value="1"/>
</dbReference>
<dbReference type="InterPro" id="IPR011335">
    <property type="entry name" value="Restrct_endonuc-II-like"/>
</dbReference>
<evidence type="ECO:0000313" key="3">
    <source>
        <dbReference type="Proteomes" id="UP000562124"/>
    </source>
</evidence>
<keyword evidence="3" id="KW-1185">Reference proteome</keyword>
<organism evidence="2 3">
    <name type="scientific">Cellulomonas fimi</name>
    <dbReference type="NCBI Taxonomy" id="1708"/>
    <lineage>
        <taxon>Bacteria</taxon>
        <taxon>Bacillati</taxon>
        <taxon>Actinomycetota</taxon>
        <taxon>Actinomycetes</taxon>
        <taxon>Micrococcales</taxon>
        <taxon>Cellulomonadaceae</taxon>
        <taxon>Cellulomonas</taxon>
    </lineage>
</organism>
<proteinExistence type="predicted"/>
<sequence length="306" mass="33912">MTSRLPRNWSPQVARAQGGVFTARQAILEGMTAAQVRRRRDTGIWRRVAGSALALDGTELDAWARVHAAWLTWPDGVACLTTAATAHRLPVPADPVLHVVVPDHRRPRLNLQGHRVPLASADVVRIGQAQVTTHRRTIVDCLGWLPEAAADGLVAWSLTRGHLTHADLEASVEAQRGRRGNPRRRRVVEETRNGALGPAERRLHELLRGAHLSGWCANERVVDGAGIIGRADVLFPAERLVIEVDGFEFHGREKFQADRDRQNRLVGAGYTVLRFTWSDLTRRPDAVVRQVVAALTRLRAEVGRRG</sequence>
<dbReference type="InterPro" id="IPR007569">
    <property type="entry name" value="DUF559"/>
</dbReference>
<dbReference type="Pfam" id="PF04480">
    <property type="entry name" value="DUF559"/>
    <property type="match status" value="1"/>
</dbReference>
<reference evidence="2 3" key="1">
    <citation type="submission" date="2020-04" db="EMBL/GenBank/DDBJ databases">
        <title>Sequencing and Assembly of C. fimi.</title>
        <authorList>
            <person name="Ramsey A.R."/>
        </authorList>
    </citation>
    <scope>NUCLEOTIDE SEQUENCE [LARGE SCALE GENOMIC DNA]</scope>
    <source>
        <strain evidence="2 3">SB</strain>
    </source>
</reference>
<evidence type="ECO:0000259" key="1">
    <source>
        <dbReference type="Pfam" id="PF04480"/>
    </source>
</evidence>
<gene>
    <name evidence="2" type="ORF">HIR71_07945</name>
</gene>
<dbReference type="Gene3D" id="3.40.960.10">
    <property type="entry name" value="VSR Endonuclease"/>
    <property type="match status" value="1"/>
</dbReference>
<dbReference type="EMBL" id="JABCJJ010000009">
    <property type="protein sequence ID" value="NMR20148.1"/>
    <property type="molecule type" value="Genomic_DNA"/>
</dbReference>